<feature type="domain" description="OmpR/PhoB-type" evidence="5">
    <location>
        <begin position="17"/>
        <end position="86"/>
    </location>
</feature>
<keyword evidence="3" id="KW-0238">DNA-binding</keyword>
<dbReference type="InterPro" id="IPR001867">
    <property type="entry name" value="OmpR/PhoB-type_DNA-bd"/>
</dbReference>
<evidence type="ECO:0000256" key="4">
    <source>
        <dbReference type="ARBA" id="ARBA00023163"/>
    </source>
</evidence>
<comment type="similarity">
    <text evidence="1">Belongs to the AfsR/DnrI/RedD regulatory family.</text>
</comment>
<accession>A0ABQ3MFN8</accession>
<evidence type="ECO:0000259" key="6">
    <source>
        <dbReference type="SMART" id="SM01043"/>
    </source>
</evidence>
<evidence type="ECO:0008006" key="9">
    <source>
        <dbReference type="Google" id="ProtNLM"/>
    </source>
</evidence>
<evidence type="ECO:0000313" key="8">
    <source>
        <dbReference type="Proteomes" id="UP000605568"/>
    </source>
</evidence>
<dbReference type="InterPro" id="IPR051677">
    <property type="entry name" value="AfsR-DnrI-RedD_regulator"/>
</dbReference>
<dbReference type="EMBL" id="BNAR01000006">
    <property type="protein sequence ID" value="GHH44150.1"/>
    <property type="molecule type" value="Genomic_DNA"/>
</dbReference>
<proteinExistence type="inferred from homology"/>
<gene>
    <name evidence="7" type="ORF">GCM10017774_43220</name>
</gene>
<dbReference type="Proteomes" id="UP000605568">
    <property type="component" value="Unassembled WGS sequence"/>
</dbReference>
<organism evidence="7 8">
    <name type="scientific">Lentzea cavernae</name>
    <dbReference type="NCBI Taxonomy" id="2020703"/>
    <lineage>
        <taxon>Bacteria</taxon>
        <taxon>Bacillati</taxon>
        <taxon>Actinomycetota</taxon>
        <taxon>Actinomycetes</taxon>
        <taxon>Pseudonocardiales</taxon>
        <taxon>Pseudonocardiaceae</taxon>
        <taxon>Lentzea</taxon>
    </lineage>
</organism>
<dbReference type="InterPro" id="IPR036388">
    <property type="entry name" value="WH-like_DNA-bd_sf"/>
</dbReference>
<dbReference type="InterPro" id="IPR016032">
    <property type="entry name" value="Sig_transdc_resp-reg_C-effctor"/>
</dbReference>
<evidence type="ECO:0000256" key="2">
    <source>
        <dbReference type="ARBA" id="ARBA00023015"/>
    </source>
</evidence>
<dbReference type="PANTHER" id="PTHR35807:SF1">
    <property type="entry name" value="TRANSCRIPTIONAL REGULATOR REDD"/>
    <property type="match status" value="1"/>
</dbReference>
<keyword evidence="4" id="KW-0804">Transcription</keyword>
<dbReference type="PRINTS" id="PR00364">
    <property type="entry name" value="DISEASERSIST"/>
</dbReference>
<sequence length="541" mass="57367">MPSTTLFSVLGPVEAPGIRAGKPLAVLAVLLVHANAWVRAETLIAATWPEQDVPASANANLKTYVWQLRKALPQQRIERAAGCYRLRVEPGELDVDQVEQLAATARHAVEGDDPRTAVAALTDALGLWRGQPFGGWDVEALRGASARFGALRSELRAVLAEAHTALGDHDEAAAVWQALIDDDPFAETHWARWVAALTGAGRHADALAVHDRARAVLRAELGVEPGPELRAAHRTALREVRAARQDLPRDLPDFTGRAAEVDRLEAFATRTGDVAVISGVAGAGKSALAVHVAHRLAPCYPDAVLYLDLRELTAAAALEHLLQAVGCAVPADLASRAAQWRAELAGRRVLLVLDNATGARQVRPLLPGVPGCLVLVTTRVRTPVVDGAHRLVLGPLPEAGALFRTLCDDWRGTPEPGAVAEVVRLCGGLPGALRAAADRLHSRPMWTVGKLAARLAAGTARIAELSPAAEQLETACRELSPAARRVLAAPAAGLTEGDLVVLEDLLDLGLVTQTSADRFTPHPLIRELVHAVPSSRPARVA</sequence>
<reference evidence="8" key="1">
    <citation type="journal article" date="2019" name="Int. J. Syst. Evol. Microbiol.">
        <title>The Global Catalogue of Microorganisms (GCM) 10K type strain sequencing project: providing services to taxonomists for standard genome sequencing and annotation.</title>
        <authorList>
            <consortium name="The Broad Institute Genomics Platform"/>
            <consortium name="The Broad Institute Genome Sequencing Center for Infectious Disease"/>
            <person name="Wu L."/>
            <person name="Ma J."/>
        </authorList>
    </citation>
    <scope>NUCLEOTIDE SEQUENCE [LARGE SCALE GENOMIC DNA]</scope>
    <source>
        <strain evidence="8">CGMCC 4.7367</strain>
    </source>
</reference>
<dbReference type="InterPro" id="IPR005158">
    <property type="entry name" value="BTAD"/>
</dbReference>
<protein>
    <recommendedName>
        <fullName evidence="9">DNA-binding transcriptional activator of the SARP family</fullName>
    </recommendedName>
</protein>
<dbReference type="SUPFAM" id="SSF52540">
    <property type="entry name" value="P-loop containing nucleoside triphosphate hydrolases"/>
    <property type="match status" value="1"/>
</dbReference>
<keyword evidence="8" id="KW-1185">Reference proteome</keyword>
<dbReference type="SMART" id="SM01043">
    <property type="entry name" value="BTAD"/>
    <property type="match status" value="1"/>
</dbReference>
<dbReference type="Gene3D" id="3.40.50.300">
    <property type="entry name" value="P-loop containing nucleotide triphosphate hydrolases"/>
    <property type="match status" value="1"/>
</dbReference>
<dbReference type="CDD" id="cd15831">
    <property type="entry name" value="BTAD"/>
    <property type="match status" value="1"/>
</dbReference>
<dbReference type="InterPro" id="IPR007111">
    <property type="entry name" value="NACHT_NTPase"/>
</dbReference>
<evidence type="ECO:0000256" key="3">
    <source>
        <dbReference type="ARBA" id="ARBA00023125"/>
    </source>
</evidence>
<comment type="caution">
    <text evidence="7">The sequence shown here is derived from an EMBL/GenBank/DDBJ whole genome shotgun (WGS) entry which is preliminary data.</text>
</comment>
<dbReference type="Pfam" id="PF03704">
    <property type="entry name" value="BTAD"/>
    <property type="match status" value="1"/>
</dbReference>
<dbReference type="SUPFAM" id="SSF48452">
    <property type="entry name" value="TPR-like"/>
    <property type="match status" value="1"/>
</dbReference>
<evidence type="ECO:0000313" key="7">
    <source>
        <dbReference type="EMBL" id="GHH44150.1"/>
    </source>
</evidence>
<dbReference type="PANTHER" id="PTHR35807">
    <property type="entry name" value="TRANSCRIPTIONAL REGULATOR REDD-RELATED"/>
    <property type="match status" value="1"/>
</dbReference>
<evidence type="ECO:0000259" key="5">
    <source>
        <dbReference type="SMART" id="SM00862"/>
    </source>
</evidence>
<dbReference type="Gene3D" id="1.10.10.10">
    <property type="entry name" value="Winged helix-like DNA-binding domain superfamily/Winged helix DNA-binding domain"/>
    <property type="match status" value="1"/>
</dbReference>
<name>A0ABQ3MFN8_9PSEU</name>
<dbReference type="SMART" id="SM00862">
    <property type="entry name" value="Trans_reg_C"/>
    <property type="match status" value="1"/>
</dbReference>
<dbReference type="Gene3D" id="1.25.40.10">
    <property type="entry name" value="Tetratricopeptide repeat domain"/>
    <property type="match status" value="1"/>
</dbReference>
<dbReference type="InterPro" id="IPR027417">
    <property type="entry name" value="P-loop_NTPase"/>
</dbReference>
<dbReference type="Pfam" id="PF05729">
    <property type="entry name" value="NACHT"/>
    <property type="match status" value="1"/>
</dbReference>
<evidence type="ECO:0000256" key="1">
    <source>
        <dbReference type="ARBA" id="ARBA00005820"/>
    </source>
</evidence>
<feature type="domain" description="Bacterial transcriptional activator" evidence="6">
    <location>
        <begin position="93"/>
        <end position="237"/>
    </location>
</feature>
<dbReference type="RefSeq" id="WP_191300242.1">
    <property type="nucleotide sequence ID" value="NZ_BNAR01000006.1"/>
</dbReference>
<dbReference type="SUPFAM" id="SSF46894">
    <property type="entry name" value="C-terminal effector domain of the bipartite response regulators"/>
    <property type="match status" value="1"/>
</dbReference>
<dbReference type="InterPro" id="IPR011990">
    <property type="entry name" value="TPR-like_helical_dom_sf"/>
</dbReference>
<keyword evidence="2" id="KW-0805">Transcription regulation</keyword>